<organism evidence="1 2">
    <name type="scientific">Oidiodendron maius (strain Zn)</name>
    <dbReference type="NCBI Taxonomy" id="913774"/>
    <lineage>
        <taxon>Eukaryota</taxon>
        <taxon>Fungi</taxon>
        <taxon>Dikarya</taxon>
        <taxon>Ascomycota</taxon>
        <taxon>Pezizomycotina</taxon>
        <taxon>Leotiomycetes</taxon>
        <taxon>Leotiomycetes incertae sedis</taxon>
        <taxon>Myxotrichaceae</taxon>
        <taxon>Oidiodendron</taxon>
    </lineage>
</organism>
<reference evidence="1 2" key="1">
    <citation type="submission" date="2014-04" db="EMBL/GenBank/DDBJ databases">
        <authorList>
            <consortium name="DOE Joint Genome Institute"/>
            <person name="Kuo A."/>
            <person name="Martino E."/>
            <person name="Perotto S."/>
            <person name="Kohler A."/>
            <person name="Nagy L.G."/>
            <person name="Floudas D."/>
            <person name="Copeland A."/>
            <person name="Barry K.W."/>
            <person name="Cichocki N."/>
            <person name="Veneault-Fourrey C."/>
            <person name="LaButti K."/>
            <person name="Lindquist E.A."/>
            <person name="Lipzen A."/>
            <person name="Lundell T."/>
            <person name="Morin E."/>
            <person name="Murat C."/>
            <person name="Sun H."/>
            <person name="Tunlid A."/>
            <person name="Henrissat B."/>
            <person name="Grigoriev I.V."/>
            <person name="Hibbett D.S."/>
            <person name="Martin F."/>
            <person name="Nordberg H.P."/>
            <person name="Cantor M.N."/>
            <person name="Hua S.X."/>
        </authorList>
    </citation>
    <scope>NUCLEOTIDE SEQUENCE [LARGE SCALE GENOMIC DNA]</scope>
    <source>
        <strain evidence="1 2">Zn</strain>
    </source>
</reference>
<gene>
    <name evidence="1" type="ORF">OIDMADRAFT_62535</name>
</gene>
<proteinExistence type="predicted"/>
<name>A0A0C3G8F1_OIDMZ</name>
<evidence type="ECO:0000313" key="1">
    <source>
        <dbReference type="EMBL" id="KIM92500.1"/>
    </source>
</evidence>
<dbReference type="Proteomes" id="UP000054321">
    <property type="component" value="Unassembled WGS sequence"/>
</dbReference>
<accession>A0A0C3G8F1</accession>
<sequence>MLHVNRATFERSVGRPLLLVPGGGRWLELERRWGGAGAGASTGAGSSNRVPWVTSNCYNRTTLVPGWVVAPAVHTPLLAPFPLLGAVSLSSIVCYMRAAATPSLVAAVSCNIAELVALIAPLYLGSCIERLSIKVLSLKDYTLPIHFLCRHHATHIQDHYCMPAAY</sequence>
<keyword evidence="2" id="KW-1185">Reference proteome</keyword>
<protein>
    <submittedName>
        <fullName evidence="1">Uncharacterized protein</fullName>
    </submittedName>
</protein>
<dbReference type="AlphaFoldDB" id="A0A0C3G8F1"/>
<dbReference type="InParanoid" id="A0A0C3G8F1"/>
<dbReference type="HOGENOM" id="CLU_1603245_0_0_1"/>
<dbReference type="EMBL" id="KN832932">
    <property type="protein sequence ID" value="KIM92500.1"/>
    <property type="molecule type" value="Genomic_DNA"/>
</dbReference>
<evidence type="ECO:0000313" key="2">
    <source>
        <dbReference type="Proteomes" id="UP000054321"/>
    </source>
</evidence>
<reference evidence="2" key="2">
    <citation type="submission" date="2015-01" db="EMBL/GenBank/DDBJ databases">
        <title>Evolutionary Origins and Diversification of the Mycorrhizal Mutualists.</title>
        <authorList>
            <consortium name="DOE Joint Genome Institute"/>
            <consortium name="Mycorrhizal Genomics Consortium"/>
            <person name="Kohler A."/>
            <person name="Kuo A."/>
            <person name="Nagy L.G."/>
            <person name="Floudas D."/>
            <person name="Copeland A."/>
            <person name="Barry K.W."/>
            <person name="Cichocki N."/>
            <person name="Veneault-Fourrey C."/>
            <person name="LaButti K."/>
            <person name="Lindquist E.A."/>
            <person name="Lipzen A."/>
            <person name="Lundell T."/>
            <person name="Morin E."/>
            <person name="Murat C."/>
            <person name="Riley R."/>
            <person name="Ohm R."/>
            <person name="Sun H."/>
            <person name="Tunlid A."/>
            <person name="Henrissat B."/>
            <person name="Grigoriev I.V."/>
            <person name="Hibbett D.S."/>
            <person name="Martin F."/>
        </authorList>
    </citation>
    <scope>NUCLEOTIDE SEQUENCE [LARGE SCALE GENOMIC DNA]</scope>
    <source>
        <strain evidence="2">Zn</strain>
    </source>
</reference>